<evidence type="ECO:0000256" key="3">
    <source>
        <dbReference type="ARBA" id="ARBA00022801"/>
    </source>
</evidence>
<dbReference type="InterPro" id="IPR036764">
    <property type="entry name" value="Peptidase_Prp_sf"/>
</dbReference>
<dbReference type="InterPro" id="IPR007422">
    <property type="entry name" value="Peptidase_Prp"/>
</dbReference>
<dbReference type="AlphaFoldDB" id="A0A9D1EBM7"/>
<evidence type="ECO:0000313" key="9">
    <source>
        <dbReference type="Proteomes" id="UP000823912"/>
    </source>
</evidence>
<evidence type="ECO:0000256" key="6">
    <source>
        <dbReference type="ARBA" id="ARBA00044538"/>
    </source>
</evidence>
<dbReference type="GO" id="GO:0042254">
    <property type="term" value="P:ribosome biogenesis"/>
    <property type="evidence" value="ECO:0007669"/>
    <property type="project" value="UniProtKB-KW"/>
</dbReference>
<dbReference type="Gene3D" id="3.30.70.1490">
    <property type="entry name" value="Cysteine protease Prp"/>
    <property type="match status" value="1"/>
</dbReference>
<evidence type="ECO:0000313" key="8">
    <source>
        <dbReference type="EMBL" id="HIR71862.1"/>
    </source>
</evidence>
<dbReference type="EMBL" id="DVHM01000189">
    <property type="protein sequence ID" value="HIR71862.1"/>
    <property type="molecule type" value="Genomic_DNA"/>
</dbReference>
<evidence type="ECO:0000256" key="5">
    <source>
        <dbReference type="ARBA" id="ARBA00044503"/>
    </source>
</evidence>
<comment type="similarity">
    <text evidence="5">Belongs to the Prp family.</text>
</comment>
<keyword evidence="3" id="KW-0378">Hydrolase</keyword>
<keyword evidence="4" id="KW-0788">Thiol protease</keyword>
<dbReference type="GO" id="GO:0008234">
    <property type="term" value="F:cysteine-type peptidase activity"/>
    <property type="evidence" value="ECO:0007669"/>
    <property type="project" value="UniProtKB-KW"/>
</dbReference>
<gene>
    <name evidence="8" type="ORF">IAA55_11370</name>
</gene>
<reference evidence="8" key="1">
    <citation type="submission" date="2020-10" db="EMBL/GenBank/DDBJ databases">
        <authorList>
            <person name="Gilroy R."/>
        </authorList>
    </citation>
    <scope>NUCLEOTIDE SEQUENCE</scope>
    <source>
        <strain evidence="8">ChiSjej5B23-6657</strain>
    </source>
</reference>
<sequence>MISITVCKDKTKGYRELRCEGHALFGYRGSDVVCAAVSVLVINTINGIEQFTEDAFTLDTWSEDETDSSRKPFGRKRGRKDRRQEEQNHIDVKFTEPVSERTTLLMDVLMQGLTEIQSEYGESYVTVTIKEV</sequence>
<evidence type="ECO:0000256" key="2">
    <source>
        <dbReference type="ARBA" id="ARBA00022670"/>
    </source>
</evidence>
<evidence type="ECO:0000256" key="4">
    <source>
        <dbReference type="ARBA" id="ARBA00022807"/>
    </source>
</evidence>
<dbReference type="PANTHER" id="PTHR39178">
    <property type="entry name" value="HYPOTHETICAL RIBOSOME-ASSOCIATED PROTEIN"/>
    <property type="match status" value="1"/>
</dbReference>
<evidence type="ECO:0000256" key="7">
    <source>
        <dbReference type="SAM" id="MobiDB-lite"/>
    </source>
</evidence>
<feature type="region of interest" description="Disordered" evidence="7">
    <location>
        <begin position="61"/>
        <end position="92"/>
    </location>
</feature>
<reference evidence="8" key="2">
    <citation type="journal article" date="2021" name="PeerJ">
        <title>Extensive microbial diversity within the chicken gut microbiome revealed by metagenomics and culture.</title>
        <authorList>
            <person name="Gilroy R."/>
            <person name="Ravi A."/>
            <person name="Getino M."/>
            <person name="Pursley I."/>
            <person name="Horton D.L."/>
            <person name="Alikhan N.F."/>
            <person name="Baker D."/>
            <person name="Gharbi K."/>
            <person name="Hall N."/>
            <person name="Watson M."/>
            <person name="Adriaenssens E.M."/>
            <person name="Foster-Nyarko E."/>
            <person name="Jarju S."/>
            <person name="Secka A."/>
            <person name="Antonio M."/>
            <person name="Oren A."/>
            <person name="Chaudhuri R.R."/>
            <person name="La Ragione R."/>
            <person name="Hildebrand F."/>
            <person name="Pallen M.J."/>
        </authorList>
    </citation>
    <scope>NUCLEOTIDE SEQUENCE</scope>
    <source>
        <strain evidence="8">ChiSjej5B23-6657</strain>
    </source>
</reference>
<dbReference type="Pfam" id="PF04327">
    <property type="entry name" value="Peptidase_Prp"/>
    <property type="match status" value="1"/>
</dbReference>
<proteinExistence type="inferred from homology"/>
<organism evidence="8 9">
    <name type="scientific">Candidatus Pullilachnospira gallistercoris</name>
    <dbReference type="NCBI Taxonomy" id="2840911"/>
    <lineage>
        <taxon>Bacteria</taxon>
        <taxon>Bacillati</taxon>
        <taxon>Bacillota</taxon>
        <taxon>Clostridia</taxon>
        <taxon>Lachnospirales</taxon>
        <taxon>Lachnospiraceae</taxon>
        <taxon>Lachnospiraceae incertae sedis</taxon>
        <taxon>Candidatus Pullilachnospira</taxon>
    </lineage>
</organism>
<protein>
    <recommendedName>
        <fullName evidence="6">Ribosomal processing cysteine protease Prp</fullName>
    </recommendedName>
</protein>
<dbReference type="PANTHER" id="PTHR39178:SF1">
    <property type="entry name" value="RIBOSOMAL-PROCESSING CYSTEINE PROTEASE PRP"/>
    <property type="match status" value="1"/>
</dbReference>
<keyword evidence="1" id="KW-0690">Ribosome biogenesis</keyword>
<dbReference type="SUPFAM" id="SSF118010">
    <property type="entry name" value="TM1457-like"/>
    <property type="match status" value="1"/>
</dbReference>
<dbReference type="GO" id="GO:0006508">
    <property type="term" value="P:proteolysis"/>
    <property type="evidence" value="ECO:0007669"/>
    <property type="project" value="UniProtKB-KW"/>
</dbReference>
<accession>A0A9D1EBM7</accession>
<keyword evidence="2 8" id="KW-0645">Protease</keyword>
<dbReference type="Proteomes" id="UP000823912">
    <property type="component" value="Unassembled WGS sequence"/>
</dbReference>
<feature type="compositionally biased region" description="Basic and acidic residues" evidence="7">
    <location>
        <begin position="82"/>
        <end position="92"/>
    </location>
</feature>
<dbReference type="CDD" id="cd16332">
    <property type="entry name" value="Prp-like"/>
    <property type="match status" value="1"/>
</dbReference>
<comment type="caution">
    <text evidence="8">The sequence shown here is derived from an EMBL/GenBank/DDBJ whole genome shotgun (WGS) entry which is preliminary data.</text>
</comment>
<evidence type="ECO:0000256" key="1">
    <source>
        <dbReference type="ARBA" id="ARBA00022517"/>
    </source>
</evidence>
<name>A0A9D1EBM7_9FIRM</name>
<feature type="compositionally biased region" description="Basic residues" evidence="7">
    <location>
        <begin position="72"/>
        <end position="81"/>
    </location>
</feature>